<gene>
    <name evidence="2" type="ORF">Aargi30884_03580</name>
</gene>
<evidence type="ECO:0000313" key="3">
    <source>
        <dbReference type="Proteomes" id="UP000464754"/>
    </source>
</evidence>
<dbReference type="KEGG" id="aarg:Aargi30884_03580"/>
<proteinExistence type="predicted"/>
<reference evidence="3" key="1">
    <citation type="submission" date="2019-05" db="EMBL/GenBank/DDBJ databases">
        <title>Complete genome sequencing of Absiella argi strain JCM 30884.</title>
        <authorList>
            <person name="Sakamoto M."/>
            <person name="Murakami T."/>
            <person name="Mori H."/>
        </authorList>
    </citation>
    <scope>NUCLEOTIDE SEQUENCE [LARGE SCALE GENOMIC DNA]</scope>
    <source>
        <strain evidence="3">JCM 30884</strain>
    </source>
</reference>
<dbReference type="Proteomes" id="UP000464754">
    <property type="component" value="Chromosome"/>
</dbReference>
<keyword evidence="3" id="KW-1185">Reference proteome</keyword>
<evidence type="ECO:0000313" key="2">
    <source>
        <dbReference type="EMBL" id="BBK21455.1"/>
    </source>
</evidence>
<name>A0A6N4TG87_9FIRM</name>
<evidence type="ECO:0000256" key="1">
    <source>
        <dbReference type="SAM" id="MobiDB-lite"/>
    </source>
</evidence>
<dbReference type="RefSeq" id="WP_157964920.1">
    <property type="nucleotide sequence ID" value="NZ_AP019695.1"/>
</dbReference>
<protein>
    <submittedName>
        <fullName evidence="2">Uncharacterized protein</fullName>
    </submittedName>
</protein>
<organism evidence="2 3">
    <name type="scientific">Amedibacterium intestinale</name>
    <dbReference type="NCBI Taxonomy" id="2583452"/>
    <lineage>
        <taxon>Bacteria</taxon>
        <taxon>Bacillati</taxon>
        <taxon>Bacillota</taxon>
        <taxon>Erysipelotrichia</taxon>
        <taxon>Erysipelotrichales</taxon>
        <taxon>Erysipelotrichaceae</taxon>
        <taxon>Amedibacterium</taxon>
    </lineage>
</organism>
<accession>A0A6N4TG87</accession>
<dbReference type="AlphaFoldDB" id="A0A6N4TG87"/>
<dbReference type="EMBL" id="AP019695">
    <property type="protein sequence ID" value="BBK21455.1"/>
    <property type="molecule type" value="Genomic_DNA"/>
</dbReference>
<sequence length="58" mass="6456">MKDRIEEMRKKLGITEMIDSEEELASLGEPDEVIIIDEEEGEASETKQDEGDAEGTVS</sequence>
<feature type="region of interest" description="Disordered" evidence="1">
    <location>
        <begin position="36"/>
        <end position="58"/>
    </location>
</feature>